<gene>
    <name evidence="5" type="ordered locus">LILAB_04430</name>
</gene>
<comment type="similarity">
    <text evidence="1 2">Belongs to the Dps family.</text>
</comment>
<dbReference type="HOGENOM" id="CLU_098183_1_2_7"/>
<accession>F8CM39</accession>
<dbReference type="PANTHER" id="PTHR42932">
    <property type="entry name" value="GENERAL STRESS PROTEIN 20U"/>
    <property type="match status" value="1"/>
</dbReference>
<protein>
    <submittedName>
        <fullName evidence="5">Dps family protein</fullName>
    </submittedName>
</protein>
<evidence type="ECO:0000256" key="1">
    <source>
        <dbReference type="ARBA" id="ARBA00009497"/>
    </source>
</evidence>
<evidence type="ECO:0000313" key="5">
    <source>
        <dbReference type="EMBL" id="AEI62807.1"/>
    </source>
</evidence>
<dbReference type="Pfam" id="PF00210">
    <property type="entry name" value="Ferritin"/>
    <property type="match status" value="1"/>
</dbReference>
<feature type="region of interest" description="Disordered" evidence="3">
    <location>
        <begin position="164"/>
        <end position="188"/>
    </location>
</feature>
<dbReference type="eggNOG" id="COG0783">
    <property type="taxonomic scope" value="Bacteria"/>
</dbReference>
<dbReference type="PANTHER" id="PTHR42932:SF3">
    <property type="entry name" value="DNA PROTECTION DURING STARVATION PROTEIN"/>
    <property type="match status" value="1"/>
</dbReference>
<evidence type="ECO:0000259" key="4">
    <source>
        <dbReference type="Pfam" id="PF00210"/>
    </source>
</evidence>
<dbReference type="Gene3D" id="1.20.1260.10">
    <property type="match status" value="1"/>
</dbReference>
<feature type="compositionally biased region" description="Basic and acidic residues" evidence="3">
    <location>
        <begin position="164"/>
        <end position="173"/>
    </location>
</feature>
<dbReference type="KEGG" id="mfu:LILAB_04430"/>
<dbReference type="PIRSF" id="PIRSF005900">
    <property type="entry name" value="Dps"/>
    <property type="match status" value="1"/>
</dbReference>
<dbReference type="SUPFAM" id="SSF47240">
    <property type="entry name" value="Ferritin-like"/>
    <property type="match status" value="1"/>
</dbReference>
<dbReference type="EMBL" id="CP002830">
    <property type="protein sequence ID" value="AEI62807.1"/>
    <property type="molecule type" value="Genomic_DNA"/>
</dbReference>
<dbReference type="STRING" id="483219.LILAB_04430"/>
<dbReference type="NCBIfam" id="NF006975">
    <property type="entry name" value="PRK09448.1"/>
    <property type="match status" value="1"/>
</dbReference>
<evidence type="ECO:0000256" key="2">
    <source>
        <dbReference type="RuleBase" id="RU003875"/>
    </source>
</evidence>
<sequence>MDTMNFPSHVNLPTEAREELIDSLNTLLADSIDLHWQIKQAHWNIRGRHFYSRHELFDDLAKHVRKQADEFAERAGTLGGYAEGTIRLAAKNSELPEYDLKAVDGDDHLKVLVERFARYAASIRSGIHRSDELNDPVTSDLLTQTLGEVELDLWFLESHLHGEPRAGARRGGDARAQAQDVSTSPSNA</sequence>
<dbReference type="InterPro" id="IPR002177">
    <property type="entry name" value="DPS_DNA-bd"/>
</dbReference>
<dbReference type="AlphaFoldDB" id="F8CM39"/>
<dbReference type="GO" id="GO:0008199">
    <property type="term" value="F:ferric iron binding"/>
    <property type="evidence" value="ECO:0007669"/>
    <property type="project" value="InterPro"/>
</dbReference>
<dbReference type="Proteomes" id="UP000000488">
    <property type="component" value="Chromosome"/>
</dbReference>
<feature type="domain" description="Ferritin/DPS" evidence="4">
    <location>
        <begin position="21"/>
        <end position="161"/>
    </location>
</feature>
<reference evidence="5 6" key="1">
    <citation type="journal article" date="2011" name="J. Bacteriol.">
        <title>Genome sequence of the halotolerant marine bacterium Myxococcus fulvus HW-1.</title>
        <authorList>
            <person name="Li Z.F."/>
            <person name="Li X."/>
            <person name="Liu H."/>
            <person name="Liu X."/>
            <person name="Han K."/>
            <person name="Wu Z.H."/>
            <person name="Hu W."/>
            <person name="Li F.F."/>
            <person name="Li Y.Z."/>
        </authorList>
    </citation>
    <scope>NUCLEOTIDE SEQUENCE [LARGE SCALE GENOMIC DNA]</scope>
    <source>
        <strain evidence="6">ATCC BAA-855 / HW-1</strain>
    </source>
</reference>
<organism evidence="5 6">
    <name type="scientific">Myxococcus fulvus (strain ATCC BAA-855 / HW-1)</name>
    <dbReference type="NCBI Taxonomy" id="483219"/>
    <lineage>
        <taxon>Bacteria</taxon>
        <taxon>Pseudomonadati</taxon>
        <taxon>Myxococcota</taxon>
        <taxon>Myxococcia</taxon>
        <taxon>Myxococcales</taxon>
        <taxon>Cystobacterineae</taxon>
        <taxon>Myxococcaceae</taxon>
        <taxon>Myxococcus</taxon>
    </lineage>
</organism>
<name>F8CM39_MYXFH</name>
<dbReference type="PRINTS" id="PR01346">
    <property type="entry name" value="HELNAPAPROT"/>
</dbReference>
<evidence type="ECO:0000313" key="6">
    <source>
        <dbReference type="Proteomes" id="UP000000488"/>
    </source>
</evidence>
<evidence type="ECO:0000256" key="3">
    <source>
        <dbReference type="SAM" id="MobiDB-lite"/>
    </source>
</evidence>
<dbReference type="InterPro" id="IPR009078">
    <property type="entry name" value="Ferritin-like_SF"/>
</dbReference>
<dbReference type="InterPro" id="IPR012347">
    <property type="entry name" value="Ferritin-like"/>
</dbReference>
<proteinExistence type="inferred from homology"/>
<dbReference type="CDD" id="cd01043">
    <property type="entry name" value="DPS"/>
    <property type="match status" value="1"/>
</dbReference>
<dbReference type="InterPro" id="IPR008331">
    <property type="entry name" value="Ferritin_DPS_dom"/>
</dbReference>